<gene>
    <name evidence="3" type="ORF">GCM10022214_08060</name>
</gene>
<proteinExistence type="predicted"/>
<comment type="caution">
    <text evidence="3">The sequence shown here is derived from an EMBL/GenBank/DDBJ whole genome shotgun (WGS) entry which is preliminary data.</text>
</comment>
<name>A0ABP7V3H3_9ACTN</name>
<dbReference type="Proteomes" id="UP001500683">
    <property type="component" value="Unassembled WGS sequence"/>
</dbReference>
<dbReference type="RefSeq" id="WP_344940723.1">
    <property type="nucleotide sequence ID" value="NZ_BAAAZG010000001.1"/>
</dbReference>
<protein>
    <submittedName>
        <fullName evidence="3">HD domain-containing protein</fullName>
    </submittedName>
</protein>
<feature type="region of interest" description="Disordered" evidence="1">
    <location>
        <begin position="188"/>
        <end position="207"/>
    </location>
</feature>
<evidence type="ECO:0000259" key="2">
    <source>
        <dbReference type="Pfam" id="PF01966"/>
    </source>
</evidence>
<evidence type="ECO:0000313" key="3">
    <source>
        <dbReference type="EMBL" id="GAA4058310.1"/>
    </source>
</evidence>
<dbReference type="SUPFAM" id="SSF109604">
    <property type="entry name" value="HD-domain/PDEase-like"/>
    <property type="match status" value="1"/>
</dbReference>
<dbReference type="InterPro" id="IPR006674">
    <property type="entry name" value="HD_domain"/>
</dbReference>
<evidence type="ECO:0000256" key="1">
    <source>
        <dbReference type="SAM" id="MobiDB-lite"/>
    </source>
</evidence>
<dbReference type="EMBL" id="BAAAZG010000001">
    <property type="protein sequence ID" value="GAA4058310.1"/>
    <property type="molecule type" value="Genomic_DNA"/>
</dbReference>
<reference evidence="4" key="1">
    <citation type="journal article" date="2019" name="Int. J. Syst. Evol. Microbiol.">
        <title>The Global Catalogue of Microorganisms (GCM) 10K type strain sequencing project: providing services to taxonomists for standard genome sequencing and annotation.</title>
        <authorList>
            <consortium name="The Broad Institute Genomics Platform"/>
            <consortium name="The Broad Institute Genome Sequencing Center for Infectious Disease"/>
            <person name="Wu L."/>
            <person name="Ma J."/>
        </authorList>
    </citation>
    <scope>NUCLEOTIDE SEQUENCE [LARGE SCALE GENOMIC DNA]</scope>
    <source>
        <strain evidence="4">JCM 16702</strain>
    </source>
</reference>
<organism evidence="3 4">
    <name type="scientific">Actinomadura miaoliensis</name>
    <dbReference type="NCBI Taxonomy" id="430685"/>
    <lineage>
        <taxon>Bacteria</taxon>
        <taxon>Bacillati</taxon>
        <taxon>Actinomycetota</taxon>
        <taxon>Actinomycetes</taxon>
        <taxon>Streptosporangiales</taxon>
        <taxon>Thermomonosporaceae</taxon>
        <taxon>Actinomadura</taxon>
    </lineage>
</organism>
<sequence length="207" mass="22149">MTSAALRRALTAPGPPPLPVDAARLLAELNAPPRLAAHLRAVHEAAGELVDWVAATYPDVAVDAEAVLFGAATHDIGKVLHPAELSGPGARHEPAGHELLRAHGVEERLARFARTHAAWDGDGVTIEDLLVSLADKVWKAKRVPDLEQRVVDRLAAASGEQAWETFLKLDDVLDRIAARADDRLAFQSAHPVQDGQAAQEGRAEEHG</sequence>
<keyword evidence="4" id="KW-1185">Reference proteome</keyword>
<feature type="domain" description="HD" evidence="2">
    <location>
        <begin position="38"/>
        <end position="137"/>
    </location>
</feature>
<accession>A0ABP7V3H3</accession>
<dbReference type="Pfam" id="PF01966">
    <property type="entry name" value="HD"/>
    <property type="match status" value="1"/>
</dbReference>
<dbReference type="Gene3D" id="1.10.3210.10">
    <property type="entry name" value="Hypothetical protein af1432"/>
    <property type="match status" value="1"/>
</dbReference>
<evidence type="ECO:0000313" key="4">
    <source>
        <dbReference type="Proteomes" id="UP001500683"/>
    </source>
</evidence>